<evidence type="ECO:0000313" key="2">
    <source>
        <dbReference type="EMBL" id="SDD07161.1"/>
    </source>
</evidence>
<dbReference type="AlphaFoldDB" id="A0A1G6RRW1"/>
<sequence>MTHPVRIFLAVGIAILLGLAVWAAAGNQSLAQELEKIHHQADLNSMLEKIGDNNSRLGDSNQSILGNIRQIDQKSLVTQDIHSKLRSVHSGLGGQNNTLTDIERVTGQQVGLSSQLNHLSIFLKGKMNVINSSTDSQIDKVGQLQAITLDTKEKMKSVLDENKKLEQKLESAATKSRQAERSLP</sequence>
<dbReference type="STRING" id="1236220.SAMN04488112_13024"/>
<accession>A0A1G6RRW1</accession>
<keyword evidence="3" id="KW-1185">Reference proteome</keyword>
<evidence type="ECO:0000256" key="1">
    <source>
        <dbReference type="SAM" id="Coils"/>
    </source>
</evidence>
<proteinExistence type="predicted"/>
<organism evidence="2 3">
    <name type="scientific">Melghirimyces thermohalophilus</name>
    <dbReference type="NCBI Taxonomy" id="1236220"/>
    <lineage>
        <taxon>Bacteria</taxon>
        <taxon>Bacillati</taxon>
        <taxon>Bacillota</taxon>
        <taxon>Bacilli</taxon>
        <taxon>Bacillales</taxon>
        <taxon>Thermoactinomycetaceae</taxon>
        <taxon>Melghirimyces</taxon>
    </lineage>
</organism>
<evidence type="ECO:0000313" key="3">
    <source>
        <dbReference type="Proteomes" id="UP000199387"/>
    </source>
</evidence>
<dbReference type="RefSeq" id="WP_091573120.1">
    <property type="nucleotide sequence ID" value="NZ_FMZA01000030.1"/>
</dbReference>
<dbReference type="EMBL" id="FMZA01000030">
    <property type="protein sequence ID" value="SDD07161.1"/>
    <property type="molecule type" value="Genomic_DNA"/>
</dbReference>
<keyword evidence="1" id="KW-0175">Coiled coil</keyword>
<protein>
    <submittedName>
        <fullName evidence="2">Uncharacterized protein</fullName>
    </submittedName>
</protein>
<dbReference type="Proteomes" id="UP000199387">
    <property type="component" value="Unassembled WGS sequence"/>
</dbReference>
<name>A0A1G6RRW1_9BACL</name>
<dbReference type="OrthoDB" id="2988859at2"/>
<feature type="coiled-coil region" evidence="1">
    <location>
        <begin position="148"/>
        <end position="182"/>
    </location>
</feature>
<reference evidence="2 3" key="1">
    <citation type="submission" date="2016-10" db="EMBL/GenBank/DDBJ databases">
        <authorList>
            <person name="de Groot N.N."/>
        </authorList>
    </citation>
    <scope>NUCLEOTIDE SEQUENCE [LARGE SCALE GENOMIC DNA]</scope>
    <source>
        <strain evidence="2 3">DSM 45514</strain>
    </source>
</reference>
<gene>
    <name evidence="2" type="ORF">SAMN04488112_13024</name>
</gene>